<dbReference type="GO" id="GO:0016491">
    <property type="term" value="F:oxidoreductase activity"/>
    <property type="evidence" value="ECO:0007669"/>
    <property type="project" value="InterPro"/>
</dbReference>
<feature type="domain" description="Radical SAM core" evidence="6">
    <location>
        <begin position="87"/>
        <end position="318"/>
    </location>
</feature>
<dbReference type="SFLD" id="SFLDS00029">
    <property type="entry name" value="Radical_SAM"/>
    <property type="match status" value="1"/>
</dbReference>
<dbReference type="Gene3D" id="3.20.20.70">
    <property type="entry name" value="Aldolase class I"/>
    <property type="match status" value="1"/>
</dbReference>
<dbReference type="InterPro" id="IPR023867">
    <property type="entry name" value="Sulphatase_maturase_rSAM"/>
</dbReference>
<proteinExistence type="predicted"/>
<evidence type="ECO:0000256" key="5">
    <source>
        <dbReference type="ARBA" id="ARBA00023014"/>
    </source>
</evidence>
<evidence type="ECO:0000256" key="1">
    <source>
        <dbReference type="ARBA" id="ARBA00001966"/>
    </source>
</evidence>
<dbReference type="RefSeq" id="WP_117532785.1">
    <property type="nucleotide sequence ID" value="NZ_QUSM01000008.1"/>
</dbReference>
<dbReference type="Pfam" id="PF04055">
    <property type="entry name" value="Radical_SAM"/>
    <property type="match status" value="1"/>
</dbReference>
<comment type="caution">
    <text evidence="7">The sequence shown here is derived from an EMBL/GenBank/DDBJ whole genome shotgun (WGS) entry which is preliminary data.</text>
</comment>
<keyword evidence="5" id="KW-0411">Iron-sulfur</keyword>
<keyword evidence="2" id="KW-0949">S-adenosyl-L-methionine</keyword>
<dbReference type="SUPFAM" id="SSF102114">
    <property type="entry name" value="Radical SAM enzymes"/>
    <property type="match status" value="1"/>
</dbReference>
<dbReference type="InterPro" id="IPR058240">
    <property type="entry name" value="rSAM_sf"/>
</dbReference>
<comment type="cofactor">
    <cofactor evidence="1">
        <name>[4Fe-4S] cluster</name>
        <dbReference type="ChEBI" id="CHEBI:49883"/>
    </cofactor>
</comment>
<organism evidence="7 8">
    <name type="scientific">Anaerofustis stercorihominis</name>
    <dbReference type="NCBI Taxonomy" id="214853"/>
    <lineage>
        <taxon>Bacteria</taxon>
        <taxon>Bacillati</taxon>
        <taxon>Bacillota</taxon>
        <taxon>Clostridia</taxon>
        <taxon>Eubacteriales</taxon>
        <taxon>Eubacteriaceae</taxon>
        <taxon>Anaerofustis</taxon>
    </lineage>
</organism>
<dbReference type="PROSITE" id="PS51918">
    <property type="entry name" value="RADICAL_SAM"/>
    <property type="match status" value="1"/>
</dbReference>
<dbReference type="Pfam" id="PF13186">
    <property type="entry name" value="SPASM"/>
    <property type="match status" value="1"/>
</dbReference>
<dbReference type="SFLD" id="SFLDG01067">
    <property type="entry name" value="SPASM/twitch_domain_containing"/>
    <property type="match status" value="1"/>
</dbReference>
<dbReference type="InterPro" id="IPR024025">
    <property type="entry name" value="SCIFF_rSAM_maturase"/>
</dbReference>
<evidence type="ECO:0000256" key="4">
    <source>
        <dbReference type="ARBA" id="ARBA00023004"/>
    </source>
</evidence>
<dbReference type="InterPro" id="IPR007197">
    <property type="entry name" value="rSAM"/>
</dbReference>
<dbReference type="SFLD" id="SFLDG01384">
    <property type="entry name" value="thioether_bond_formation_requi"/>
    <property type="match status" value="1"/>
</dbReference>
<dbReference type="GO" id="GO:0046872">
    <property type="term" value="F:metal ion binding"/>
    <property type="evidence" value="ECO:0007669"/>
    <property type="project" value="UniProtKB-KW"/>
</dbReference>
<evidence type="ECO:0000256" key="2">
    <source>
        <dbReference type="ARBA" id="ARBA00022691"/>
    </source>
</evidence>
<evidence type="ECO:0000256" key="3">
    <source>
        <dbReference type="ARBA" id="ARBA00022723"/>
    </source>
</evidence>
<evidence type="ECO:0000259" key="6">
    <source>
        <dbReference type="PROSITE" id="PS51918"/>
    </source>
</evidence>
<dbReference type="CDD" id="cd21124">
    <property type="entry name" value="SPASM_CteB-like"/>
    <property type="match status" value="1"/>
</dbReference>
<evidence type="ECO:0000313" key="8">
    <source>
        <dbReference type="Proteomes" id="UP000261212"/>
    </source>
</evidence>
<dbReference type="InterPro" id="IPR013785">
    <property type="entry name" value="Aldolase_TIM"/>
</dbReference>
<dbReference type="PANTHER" id="PTHR43273:SF8">
    <property type="entry name" value="RADICAL SAM DOMAIN PROTEIN"/>
    <property type="match status" value="1"/>
</dbReference>
<dbReference type="AlphaFoldDB" id="A0A3E3DUR3"/>
<dbReference type="PANTHER" id="PTHR43273">
    <property type="entry name" value="ANAEROBIC SULFATASE-MATURATING ENZYME HOMOLOG ASLB-RELATED"/>
    <property type="match status" value="1"/>
</dbReference>
<name>A0A3E3DUR3_9FIRM</name>
<dbReference type="SFLD" id="SFLDG01386">
    <property type="entry name" value="main_SPASM_domain-containing"/>
    <property type="match status" value="1"/>
</dbReference>
<dbReference type="Proteomes" id="UP000261212">
    <property type="component" value="Unassembled WGS sequence"/>
</dbReference>
<reference evidence="7 8" key="1">
    <citation type="submission" date="2018-08" db="EMBL/GenBank/DDBJ databases">
        <title>A genome reference for cultivated species of the human gut microbiota.</title>
        <authorList>
            <person name="Zou Y."/>
            <person name="Xue W."/>
            <person name="Luo G."/>
        </authorList>
    </citation>
    <scope>NUCLEOTIDE SEQUENCE [LARGE SCALE GENOMIC DNA]</scope>
    <source>
        <strain evidence="7 8">AM25-6</strain>
    </source>
</reference>
<keyword evidence="4" id="KW-0408">Iron</keyword>
<keyword evidence="3" id="KW-0479">Metal-binding</keyword>
<dbReference type="NCBIfam" id="TIGR04085">
    <property type="entry name" value="rSAM_more_4Fe4S"/>
    <property type="match status" value="1"/>
</dbReference>
<sequence>MGIYKYKFKDKYIVLDINSSLVYDVDEMTYDVLDYYKKESTEKIVSILKSKYDEEEIKEVIGELKELEAEKRLYTPEKRVNRKLYEKGIVKAMCLHVSHDCNLACRYCFASGGNFNMKKEVMNIETAKKAIDFIISNSGNKVHLEVDFFGGEPLLNFDVVKKTVEYAKEEAKKHNKIFRFTLTTNCVLLNDEIIDYLNKEMYNVVLSLDGRKEINDYTRPTANGKGSYDLIIENIKKVAKSRDELGLDYYIRGTYTKHNLDFYKDVKHFSDIGLKQLSVESVVADENEEYAITNKDLPEIMESYDKLTDIYLDRLGTDKEFRFFHFNVDLDGGKCEYKRVSGCGAGCEYIAVTPFGDIYPCHQFVGNTDFVMGNLNDGIINDELRNKFYNSNSVLDKKECEDCFCKYFCGGGCHANSYNFNKDINGIYETGCDILRKRMECAIYIKCKEKELVD</sequence>
<accession>A0A3E3DUR3</accession>
<dbReference type="InterPro" id="IPR023885">
    <property type="entry name" value="4Fe4S-binding_SPASM_dom"/>
</dbReference>
<protein>
    <submittedName>
        <fullName evidence="7">Thioether cross-link-forming SCIFF peptide maturase</fullName>
    </submittedName>
</protein>
<dbReference type="NCBIfam" id="TIGR03974">
    <property type="entry name" value="rSAM_six_Cys"/>
    <property type="match status" value="1"/>
</dbReference>
<gene>
    <name evidence="7" type="primary">scfB</name>
    <name evidence="7" type="ORF">DW687_11220</name>
</gene>
<dbReference type="EMBL" id="QUSM01000008">
    <property type="protein sequence ID" value="RGD73027.1"/>
    <property type="molecule type" value="Genomic_DNA"/>
</dbReference>
<dbReference type="GO" id="GO:0051536">
    <property type="term" value="F:iron-sulfur cluster binding"/>
    <property type="evidence" value="ECO:0007669"/>
    <property type="project" value="UniProtKB-KW"/>
</dbReference>
<dbReference type="CDD" id="cd01335">
    <property type="entry name" value="Radical_SAM"/>
    <property type="match status" value="1"/>
</dbReference>
<evidence type="ECO:0000313" key="7">
    <source>
        <dbReference type="EMBL" id="RGD73027.1"/>
    </source>
</evidence>
<dbReference type="InterPro" id="IPR047602">
    <property type="entry name" value="SPASM_CteB-like"/>
</dbReference>